<comment type="caution">
    <text evidence="1">The sequence shown here is derived from an EMBL/GenBank/DDBJ whole genome shotgun (WGS) entry which is preliminary data.</text>
</comment>
<accession>A0ACC1AGX7</accession>
<evidence type="ECO:0000313" key="2">
    <source>
        <dbReference type="Proteomes" id="UP001164250"/>
    </source>
</evidence>
<name>A0ACC1AGX7_9ROSI</name>
<sequence>MHGCRPCWFWNFSGLREPSCSNAFFSSCLVRRPSPSASFFLKTSFSCPVVRGTLADFGTK</sequence>
<evidence type="ECO:0000313" key="1">
    <source>
        <dbReference type="EMBL" id="KAJ0085481.1"/>
    </source>
</evidence>
<dbReference type="EMBL" id="CM047906">
    <property type="protein sequence ID" value="KAJ0085481.1"/>
    <property type="molecule type" value="Genomic_DNA"/>
</dbReference>
<dbReference type="Proteomes" id="UP001164250">
    <property type="component" value="Chromosome 10"/>
</dbReference>
<protein>
    <submittedName>
        <fullName evidence="1">Uncharacterized protein</fullName>
    </submittedName>
</protein>
<gene>
    <name evidence="1" type="ORF">Patl1_08970</name>
</gene>
<keyword evidence="2" id="KW-1185">Reference proteome</keyword>
<reference evidence="2" key="1">
    <citation type="journal article" date="2023" name="G3 (Bethesda)">
        <title>Genome assembly and association tests identify interacting loci associated with vigor, precocity, and sex in interspecific pistachio rootstocks.</title>
        <authorList>
            <person name="Palmer W."/>
            <person name="Jacygrad E."/>
            <person name="Sagayaradj S."/>
            <person name="Cavanaugh K."/>
            <person name="Han R."/>
            <person name="Bertier L."/>
            <person name="Beede B."/>
            <person name="Kafkas S."/>
            <person name="Golino D."/>
            <person name="Preece J."/>
            <person name="Michelmore R."/>
        </authorList>
    </citation>
    <scope>NUCLEOTIDE SEQUENCE [LARGE SCALE GENOMIC DNA]</scope>
</reference>
<organism evidence="1 2">
    <name type="scientific">Pistacia atlantica</name>
    <dbReference type="NCBI Taxonomy" id="434234"/>
    <lineage>
        <taxon>Eukaryota</taxon>
        <taxon>Viridiplantae</taxon>
        <taxon>Streptophyta</taxon>
        <taxon>Embryophyta</taxon>
        <taxon>Tracheophyta</taxon>
        <taxon>Spermatophyta</taxon>
        <taxon>Magnoliopsida</taxon>
        <taxon>eudicotyledons</taxon>
        <taxon>Gunneridae</taxon>
        <taxon>Pentapetalae</taxon>
        <taxon>rosids</taxon>
        <taxon>malvids</taxon>
        <taxon>Sapindales</taxon>
        <taxon>Anacardiaceae</taxon>
        <taxon>Pistacia</taxon>
    </lineage>
</organism>
<proteinExistence type="predicted"/>